<dbReference type="Proteomes" id="UP000235371">
    <property type="component" value="Unassembled WGS sequence"/>
</dbReference>
<proteinExistence type="inferred from homology"/>
<comment type="subcellular location">
    <subcellularLocation>
        <location evidence="1">Membrane</location>
        <topology evidence="1">Multi-pass membrane protein</topology>
    </subcellularLocation>
</comment>
<dbReference type="AlphaFoldDB" id="A0A2J6SKU6"/>
<dbReference type="InterPro" id="IPR020846">
    <property type="entry name" value="MFS_dom"/>
</dbReference>
<keyword evidence="6" id="KW-1185">Reference proteome</keyword>
<dbReference type="PANTHER" id="PTHR48022:SF2">
    <property type="entry name" value="PLASTIDIC GLUCOSE TRANSPORTER 4"/>
    <property type="match status" value="1"/>
</dbReference>
<dbReference type="InterPro" id="IPR050360">
    <property type="entry name" value="MFS_Sugar_Transporters"/>
</dbReference>
<dbReference type="SUPFAM" id="SSF103473">
    <property type="entry name" value="MFS general substrate transporter"/>
    <property type="match status" value="1"/>
</dbReference>
<dbReference type="InterPro" id="IPR011701">
    <property type="entry name" value="MFS"/>
</dbReference>
<evidence type="ECO:0000256" key="1">
    <source>
        <dbReference type="ARBA" id="ARBA00004141"/>
    </source>
</evidence>
<dbReference type="GO" id="GO:0005351">
    <property type="term" value="F:carbohydrate:proton symporter activity"/>
    <property type="evidence" value="ECO:0007669"/>
    <property type="project" value="TreeGrafter"/>
</dbReference>
<feature type="domain" description="Major facilitator superfamily (MFS) profile" evidence="4">
    <location>
        <begin position="1"/>
        <end position="90"/>
    </location>
</feature>
<dbReference type="Pfam" id="PF07690">
    <property type="entry name" value="MFS_1"/>
    <property type="match status" value="1"/>
</dbReference>
<dbReference type="Gene3D" id="1.20.1250.20">
    <property type="entry name" value="MFS general substrate transporter like domains"/>
    <property type="match status" value="1"/>
</dbReference>
<keyword evidence="3" id="KW-1133">Transmembrane helix</keyword>
<dbReference type="InParanoid" id="A0A2J6SKU6"/>
<accession>A0A2J6SKU6</accession>
<protein>
    <recommendedName>
        <fullName evidence="4">Major facilitator superfamily (MFS) profile domain-containing protein</fullName>
    </recommendedName>
</protein>
<gene>
    <name evidence="5" type="ORF">K444DRAFT_620508</name>
</gene>
<feature type="transmembrane region" description="Helical" evidence="3">
    <location>
        <begin position="15"/>
        <end position="35"/>
    </location>
</feature>
<dbReference type="EMBL" id="KZ613912">
    <property type="protein sequence ID" value="PMD51398.1"/>
    <property type="molecule type" value="Genomic_DNA"/>
</dbReference>
<dbReference type="OrthoDB" id="5399138at2759"/>
<evidence type="ECO:0000256" key="2">
    <source>
        <dbReference type="ARBA" id="ARBA00010992"/>
    </source>
</evidence>
<evidence type="ECO:0000259" key="4">
    <source>
        <dbReference type="PROSITE" id="PS50850"/>
    </source>
</evidence>
<organism evidence="5 6">
    <name type="scientific">Hyaloscypha bicolor E</name>
    <dbReference type="NCBI Taxonomy" id="1095630"/>
    <lineage>
        <taxon>Eukaryota</taxon>
        <taxon>Fungi</taxon>
        <taxon>Dikarya</taxon>
        <taxon>Ascomycota</taxon>
        <taxon>Pezizomycotina</taxon>
        <taxon>Leotiomycetes</taxon>
        <taxon>Helotiales</taxon>
        <taxon>Hyaloscyphaceae</taxon>
        <taxon>Hyaloscypha</taxon>
        <taxon>Hyaloscypha bicolor</taxon>
    </lineage>
</organism>
<name>A0A2J6SKU6_9HELO</name>
<evidence type="ECO:0000256" key="3">
    <source>
        <dbReference type="SAM" id="Phobius"/>
    </source>
</evidence>
<keyword evidence="3" id="KW-0472">Membrane</keyword>
<dbReference type="InterPro" id="IPR036259">
    <property type="entry name" value="MFS_trans_sf"/>
</dbReference>
<evidence type="ECO:0000313" key="5">
    <source>
        <dbReference type="EMBL" id="PMD51398.1"/>
    </source>
</evidence>
<reference evidence="5 6" key="1">
    <citation type="submission" date="2016-04" db="EMBL/GenBank/DDBJ databases">
        <title>A degradative enzymes factory behind the ericoid mycorrhizal symbiosis.</title>
        <authorList>
            <consortium name="DOE Joint Genome Institute"/>
            <person name="Martino E."/>
            <person name="Morin E."/>
            <person name="Grelet G."/>
            <person name="Kuo A."/>
            <person name="Kohler A."/>
            <person name="Daghino S."/>
            <person name="Barry K."/>
            <person name="Choi C."/>
            <person name="Cichocki N."/>
            <person name="Clum A."/>
            <person name="Copeland A."/>
            <person name="Hainaut M."/>
            <person name="Haridas S."/>
            <person name="Labutti K."/>
            <person name="Lindquist E."/>
            <person name="Lipzen A."/>
            <person name="Khouja H.-R."/>
            <person name="Murat C."/>
            <person name="Ohm R."/>
            <person name="Olson A."/>
            <person name="Spatafora J."/>
            <person name="Veneault-Fourrey C."/>
            <person name="Henrissat B."/>
            <person name="Grigoriev I."/>
            <person name="Martin F."/>
            <person name="Perotto S."/>
        </authorList>
    </citation>
    <scope>NUCLEOTIDE SEQUENCE [LARGE SCALE GENOMIC DNA]</scope>
    <source>
        <strain evidence="5 6">E</strain>
    </source>
</reference>
<dbReference type="PROSITE" id="PS50850">
    <property type="entry name" value="MFS"/>
    <property type="match status" value="1"/>
</dbReference>
<sequence length="90" mass="8917">MPQFATTFGSLSSTVHGLVVSTILIPAALSSFFGGHLANKVGRLRGIALGAAVFGIGAAAEASSVKLGMLIAGRAVKGIGEGLFLSTCVV</sequence>
<evidence type="ECO:0000313" key="6">
    <source>
        <dbReference type="Proteomes" id="UP000235371"/>
    </source>
</evidence>
<keyword evidence="3" id="KW-0812">Transmembrane</keyword>
<dbReference type="GeneID" id="36589798"/>
<dbReference type="PANTHER" id="PTHR48022">
    <property type="entry name" value="PLASTIDIC GLUCOSE TRANSPORTER 4"/>
    <property type="match status" value="1"/>
</dbReference>
<dbReference type="GO" id="GO:0016020">
    <property type="term" value="C:membrane"/>
    <property type="evidence" value="ECO:0007669"/>
    <property type="project" value="UniProtKB-SubCell"/>
</dbReference>
<dbReference type="RefSeq" id="XP_024728302.1">
    <property type="nucleotide sequence ID" value="XM_024881721.1"/>
</dbReference>
<comment type="similarity">
    <text evidence="2">Belongs to the major facilitator superfamily. Sugar transporter (TC 2.A.1.1) family.</text>
</comment>